<dbReference type="SUPFAM" id="SSF47459">
    <property type="entry name" value="HLH, helix-loop-helix DNA-binding domain"/>
    <property type="match status" value="1"/>
</dbReference>
<feature type="domain" description="BHLH" evidence="2">
    <location>
        <begin position="154"/>
        <end position="205"/>
    </location>
</feature>
<dbReference type="Gene3D" id="4.10.280.10">
    <property type="entry name" value="Helix-loop-helix DNA-binding domain"/>
    <property type="match status" value="1"/>
</dbReference>
<reference evidence="4" key="3">
    <citation type="submission" date="2025-08" db="UniProtKB">
        <authorList>
            <consortium name="RefSeq"/>
        </authorList>
    </citation>
    <scope>IDENTIFICATION</scope>
    <source>
        <strain evidence="4">CBS 342.82</strain>
    </source>
</reference>
<keyword evidence="3" id="KW-1185">Reference proteome</keyword>
<dbReference type="GeneID" id="54356675"/>
<sequence length="444" mass="47418">MPRPAPPPTPGSSSDIRGKEGLFAAPSFQLPPTAFQEQSDRASNSSATTPSANGSDSSYQPLSPHTSADPSRKRTASQQVGVVTKEDFALPPPPTRSRKIIQMKPRENEPQEPLPQSATVSPQIAGKSPANNQAAGGKRKQNNAGTTAAGRKIARKTAHSLIERRRRSKMNEEFGVLKDMIPACKGQEMHKLAILQASIEYLRYLEQCVSDLQAQHQSPRPQPPPPAPAARSQAIEDEDDEDEEMEDDHADPNHSGTATSTTTPAMSAYEHSGSIVSLPSLSQITTNASTSSPSVFAAGAGRHYSISSAASQPSYSPYFHSNQTSPAFGPQLSHLSAAPSFGGAFGLGSPALKPVDSSASTLRQIAEGASELSEKQRLTPAAAGKANGKSGRSEHELDQEATAALLMLNNDRRNWRAGQQHPPPPPPPQLTARCRRRRSLLSRF</sequence>
<dbReference type="GO" id="GO:0046983">
    <property type="term" value="F:protein dimerization activity"/>
    <property type="evidence" value="ECO:0007669"/>
    <property type="project" value="InterPro"/>
</dbReference>
<dbReference type="Proteomes" id="UP000504637">
    <property type="component" value="Unplaced"/>
</dbReference>
<feature type="region of interest" description="Disordered" evidence="1">
    <location>
        <begin position="1"/>
        <end position="170"/>
    </location>
</feature>
<feature type="compositionally biased region" description="Acidic residues" evidence="1">
    <location>
        <begin position="235"/>
        <end position="249"/>
    </location>
</feature>
<evidence type="ECO:0000313" key="4">
    <source>
        <dbReference type="RefSeq" id="XP_033463209.1"/>
    </source>
</evidence>
<dbReference type="OrthoDB" id="690068at2759"/>
<reference evidence="4" key="2">
    <citation type="submission" date="2020-04" db="EMBL/GenBank/DDBJ databases">
        <authorList>
            <consortium name="NCBI Genome Project"/>
        </authorList>
    </citation>
    <scope>NUCLEOTIDE SEQUENCE</scope>
    <source>
        <strain evidence="4">CBS 342.82</strain>
    </source>
</reference>
<feature type="compositionally biased region" description="Low complexity" evidence="1">
    <location>
        <begin position="255"/>
        <end position="264"/>
    </location>
</feature>
<name>A0A6J3ME70_9PEZI</name>
<dbReference type="PROSITE" id="PS50888">
    <property type="entry name" value="BHLH"/>
    <property type="match status" value="1"/>
</dbReference>
<protein>
    <recommendedName>
        <fullName evidence="2">BHLH domain-containing protein</fullName>
    </recommendedName>
</protein>
<accession>A0A6J3ME70</accession>
<dbReference type="AlphaFoldDB" id="A0A6J3ME70"/>
<evidence type="ECO:0000313" key="3">
    <source>
        <dbReference type="Proteomes" id="UP000504637"/>
    </source>
</evidence>
<feature type="region of interest" description="Disordered" evidence="1">
    <location>
        <begin position="369"/>
        <end position="432"/>
    </location>
</feature>
<dbReference type="InterPro" id="IPR036638">
    <property type="entry name" value="HLH_DNA-bd_sf"/>
</dbReference>
<dbReference type="Pfam" id="PF00010">
    <property type="entry name" value="HLH"/>
    <property type="match status" value="1"/>
</dbReference>
<reference evidence="4" key="1">
    <citation type="submission" date="2020-01" db="EMBL/GenBank/DDBJ databases">
        <authorList>
            <consortium name="DOE Joint Genome Institute"/>
            <person name="Haridas S."/>
            <person name="Albert R."/>
            <person name="Binder M."/>
            <person name="Bloem J."/>
            <person name="Labutti K."/>
            <person name="Salamov A."/>
            <person name="Andreopoulos B."/>
            <person name="Baker S.E."/>
            <person name="Barry K."/>
            <person name="Bills G."/>
            <person name="Bluhm B.H."/>
            <person name="Cannon C."/>
            <person name="Castanera R."/>
            <person name="Culley D.E."/>
            <person name="Daum C."/>
            <person name="Ezra D."/>
            <person name="Gonzalez J.B."/>
            <person name="Henrissat B."/>
            <person name="Kuo A."/>
            <person name="Liang C."/>
            <person name="Lipzen A."/>
            <person name="Lutzoni F."/>
            <person name="Magnuson J."/>
            <person name="Mondo S."/>
            <person name="Nolan M."/>
            <person name="Ohm R."/>
            <person name="Pangilinan J."/>
            <person name="Park H.-J."/>
            <person name="Ramirez L."/>
            <person name="Alfaro M."/>
            <person name="Sun H."/>
            <person name="Tritt A."/>
            <person name="Yoshinaga Y."/>
            <person name="Zwiers L.-H."/>
            <person name="Turgeon B.G."/>
            <person name="Goodwin S.B."/>
            <person name="Spatafora J.W."/>
            <person name="Crous P.W."/>
            <person name="Grigoriev I.V."/>
        </authorList>
    </citation>
    <scope>NUCLEOTIDE SEQUENCE</scope>
    <source>
        <strain evidence="4">CBS 342.82</strain>
    </source>
</reference>
<feature type="compositionally biased region" description="Basic residues" evidence="1">
    <location>
        <begin position="152"/>
        <end position="168"/>
    </location>
</feature>
<evidence type="ECO:0000256" key="1">
    <source>
        <dbReference type="SAM" id="MobiDB-lite"/>
    </source>
</evidence>
<feature type="compositionally biased region" description="Low complexity" evidence="1">
    <location>
        <begin position="42"/>
        <end position="55"/>
    </location>
</feature>
<gene>
    <name evidence="4" type="ORF">K489DRAFT_108783</name>
</gene>
<proteinExistence type="predicted"/>
<feature type="compositionally biased region" description="Polar residues" evidence="1">
    <location>
        <begin position="56"/>
        <end position="69"/>
    </location>
</feature>
<dbReference type="InterPro" id="IPR011598">
    <property type="entry name" value="bHLH_dom"/>
</dbReference>
<dbReference type="PANTHER" id="PTHR46266:SF4">
    <property type="entry name" value="TRANSCRIPTION FACTOR TT8"/>
    <property type="match status" value="1"/>
</dbReference>
<dbReference type="SMART" id="SM00353">
    <property type="entry name" value="HLH"/>
    <property type="match status" value="1"/>
</dbReference>
<feature type="region of interest" description="Disordered" evidence="1">
    <location>
        <begin position="213"/>
        <end position="264"/>
    </location>
</feature>
<feature type="compositionally biased region" description="Pro residues" evidence="1">
    <location>
        <begin position="1"/>
        <end position="10"/>
    </location>
</feature>
<dbReference type="PANTHER" id="PTHR46266">
    <property type="entry name" value="TRANSCRIPTION FACTOR TT8"/>
    <property type="match status" value="1"/>
</dbReference>
<evidence type="ECO:0000259" key="2">
    <source>
        <dbReference type="PROSITE" id="PS50888"/>
    </source>
</evidence>
<dbReference type="CDD" id="cd00083">
    <property type="entry name" value="bHLH_SF"/>
    <property type="match status" value="1"/>
</dbReference>
<dbReference type="RefSeq" id="XP_033463209.1">
    <property type="nucleotide sequence ID" value="XM_033598876.1"/>
</dbReference>
<organism evidence="4">
    <name type="scientific">Dissoconium aciculare CBS 342.82</name>
    <dbReference type="NCBI Taxonomy" id="1314786"/>
    <lineage>
        <taxon>Eukaryota</taxon>
        <taxon>Fungi</taxon>
        <taxon>Dikarya</taxon>
        <taxon>Ascomycota</taxon>
        <taxon>Pezizomycotina</taxon>
        <taxon>Dothideomycetes</taxon>
        <taxon>Dothideomycetidae</taxon>
        <taxon>Mycosphaerellales</taxon>
        <taxon>Dissoconiaceae</taxon>
        <taxon>Dissoconium</taxon>
    </lineage>
</organism>